<dbReference type="EMBL" id="WVHK01000132">
    <property type="protein sequence ID" value="MXV21787.1"/>
    <property type="molecule type" value="Genomic_DNA"/>
</dbReference>
<dbReference type="Proteomes" id="UP000430519">
    <property type="component" value="Unassembled WGS sequence"/>
</dbReference>
<dbReference type="RefSeq" id="WP_160982271.1">
    <property type="nucleotide sequence ID" value="NZ_WVHK01000132.1"/>
</dbReference>
<evidence type="ECO:0000313" key="3">
    <source>
        <dbReference type="Proteomes" id="UP000430519"/>
    </source>
</evidence>
<keyword evidence="1" id="KW-1133">Transmembrane helix</keyword>
<protein>
    <submittedName>
        <fullName evidence="2">Uncharacterized protein</fullName>
    </submittedName>
</protein>
<keyword evidence="1" id="KW-0472">Membrane</keyword>
<keyword evidence="1" id="KW-0812">Transmembrane</keyword>
<comment type="caution">
    <text evidence="2">The sequence shown here is derived from an EMBL/GenBank/DDBJ whole genome shotgun (WGS) entry which is preliminary data.</text>
</comment>
<name>A0A6I4YS31_9DEIO</name>
<keyword evidence="3" id="KW-1185">Reference proteome</keyword>
<accession>A0A6I4YS31</accession>
<feature type="transmembrane region" description="Helical" evidence="1">
    <location>
        <begin position="80"/>
        <end position="102"/>
    </location>
</feature>
<evidence type="ECO:0000256" key="1">
    <source>
        <dbReference type="SAM" id="Phobius"/>
    </source>
</evidence>
<reference evidence="2 3" key="1">
    <citation type="submission" date="2019-11" db="EMBL/GenBank/DDBJ databases">
        <title>Genome sequence of Deinococcus xianganensis Y35, AI-2 producing algicidal bacterium, isolated from lake water.</title>
        <authorList>
            <person name="Li Y."/>
        </authorList>
    </citation>
    <scope>NUCLEOTIDE SEQUENCE [LARGE SCALE GENOMIC DNA]</scope>
    <source>
        <strain evidence="2 3">Y35</strain>
    </source>
</reference>
<proteinExistence type="predicted"/>
<feature type="transmembrane region" description="Helical" evidence="1">
    <location>
        <begin position="12"/>
        <end position="32"/>
    </location>
</feature>
<evidence type="ECO:0000313" key="2">
    <source>
        <dbReference type="EMBL" id="MXV21787.1"/>
    </source>
</evidence>
<sequence length="141" mass="15880">MTYIDLRPRWLLILGFVLICAAVIAGGLGAVADMTVVLNSVKAKYLATYQEPMNVGRYLWQCSSKASCMETYLAAWQAPAWLRAVHLTNLVAGVLFVFYGRIWKPETLYRRQVRVASARTDVAKDHSMKQPKGTLQRMALK</sequence>
<dbReference type="AlphaFoldDB" id="A0A6I4YS31"/>
<organism evidence="2 3">
    <name type="scientific">Deinococcus xianganensis</name>
    <dbReference type="NCBI Taxonomy" id="1507289"/>
    <lineage>
        <taxon>Bacteria</taxon>
        <taxon>Thermotogati</taxon>
        <taxon>Deinococcota</taxon>
        <taxon>Deinococci</taxon>
        <taxon>Deinococcales</taxon>
        <taxon>Deinococcaceae</taxon>
        <taxon>Deinococcus</taxon>
    </lineage>
</organism>
<gene>
    <name evidence="2" type="ORF">GLX28_19385</name>
</gene>